<dbReference type="PATRIC" id="fig|42253.5.peg.3096"/>
<organism evidence="2 3">
    <name type="scientific">Nitrospira moscoviensis</name>
    <dbReference type="NCBI Taxonomy" id="42253"/>
    <lineage>
        <taxon>Bacteria</taxon>
        <taxon>Pseudomonadati</taxon>
        <taxon>Nitrospirota</taxon>
        <taxon>Nitrospiria</taxon>
        <taxon>Nitrospirales</taxon>
        <taxon>Nitrospiraceae</taxon>
        <taxon>Nitrospira</taxon>
    </lineage>
</organism>
<accession>A0A0K2GG06</accession>
<evidence type="ECO:0000313" key="2">
    <source>
        <dbReference type="EMBL" id="ALA59542.1"/>
    </source>
</evidence>
<sequence length="73" mass="8277">MPFSAPNSKRDANSRWGKPFPDSLISPRKRLWYLSSLMGFFDIRRLSNPGSNSQVRPCAFSCSTRSDSLKVHS</sequence>
<protein>
    <submittedName>
        <fullName evidence="2">Uncharacterized protein</fullName>
    </submittedName>
</protein>
<dbReference type="Proteomes" id="UP000069205">
    <property type="component" value="Chromosome"/>
</dbReference>
<dbReference type="EMBL" id="CP011801">
    <property type="protein sequence ID" value="ALA59542.1"/>
    <property type="molecule type" value="Genomic_DNA"/>
</dbReference>
<feature type="region of interest" description="Disordered" evidence="1">
    <location>
        <begin position="1"/>
        <end position="24"/>
    </location>
</feature>
<proteinExistence type="predicted"/>
<dbReference type="STRING" id="42253.NITMOv2_3143"/>
<reference evidence="2 3" key="1">
    <citation type="journal article" date="2015" name="Proc. Natl. Acad. Sci. U.S.A.">
        <title>Expanded metabolic versatility of ubiquitous nitrite-oxidizing bacteria from the genus Nitrospira.</title>
        <authorList>
            <person name="Koch H."/>
            <person name="Lucker S."/>
            <person name="Albertsen M."/>
            <person name="Kitzinger K."/>
            <person name="Herbold C."/>
            <person name="Spieck E."/>
            <person name="Nielsen P.H."/>
            <person name="Wagner M."/>
            <person name="Daims H."/>
        </authorList>
    </citation>
    <scope>NUCLEOTIDE SEQUENCE [LARGE SCALE GENOMIC DNA]</scope>
    <source>
        <strain evidence="2 3">NSP M-1</strain>
    </source>
</reference>
<gene>
    <name evidence="2" type="ORF">NITMOv2_3143</name>
</gene>
<evidence type="ECO:0000313" key="3">
    <source>
        <dbReference type="Proteomes" id="UP000069205"/>
    </source>
</evidence>
<keyword evidence="3" id="KW-1185">Reference proteome</keyword>
<dbReference type="KEGG" id="nmv:NITMOv2_3143"/>
<name>A0A0K2GG06_NITMO</name>
<dbReference type="AlphaFoldDB" id="A0A0K2GG06"/>
<evidence type="ECO:0000256" key="1">
    <source>
        <dbReference type="SAM" id="MobiDB-lite"/>
    </source>
</evidence>